<evidence type="ECO:0000256" key="7">
    <source>
        <dbReference type="HAMAP-Rule" id="MF_00910"/>
    </source>
</evidence>
<comment type="function">
    <text evidence="7">Essential cell division protein.</text>
</comment>
<dbReference type="HAMAP" id="MF_00910">
    <property type="entry name" value="FtsL"/>
    <property type="match status" value="1"/>
</dbReference>
<name>A0A844FMG2_9LACO</name>
<dbReference type="NCBIfam" id="TIGR02209">
    <property type="entry name" value="ftsL_broad"/>
    <property type="match status" value="1"/>
</dbReference>
<evidence type="ECO:0000256" key="4">
    <source>
        <dbReference type="ARBA" id="ARBA00022989"/>
    </source>
</evidence>
<keyword evidence="3 7" id="KW-0812">Transmembrane</keyword>
<accession>A0A844FMG2</accession>
<comment type="similarity">
    <text evidence="7">Belongs to the FtsL family.</text>
</comment>
<evidence type="ECO:0000313" key="10">
    <source>
        <dbReference type="Proteomes" id="UP000452141"/>
    </source>
</evidence>
<keyword evidence="6 7" id="KW-0131">Cell cycle</keyword>
<keyword evidence="2 7" id="KW-0132">Cell division</keyword>
<keyword evidence="5 7" id="KW-0472">Membrane</keyword>
<evidence type="ECO:0000256" key="6">
    <source>
        <dbReference type="ARBA" id="ARBA00023306"/>
    </source>
</evidence>
<protein>
    <recommendedName>
        <fullName evidence="7 8">Cell division protein FtsL</fullName>
    </recommendedName>
</protein>
<dbReference type="InterPro" id="IPR011922">
    <property type="entry name" value="Cell_div_FtsL"/>
</dbReference>
<feature type="transmembrane region" description="Helical" evidence="7">
    <location>
        <begin position="40"/>
        <end position="59"/>
    </location>
</feature>
<gene>
    <name evidence="7 9" type="primary">ftsL</name>
    <name evidence="9" type="ORF">FYJ61_03040</name>
</gene>
<dbReference type="AlphaFoldDB" id="A0A844FMG2"/>
<dbReference type="RefSeq" id="WP_154486523.1">
    <property type="nucleotide sequence ID" value="NZ_VUMW01000005.1"/>
</dbReference>
<dbReference type="EMBL" id="VUMW01000005">
    <property type="protein sequence ID" value="MST79473.1"/>
    <property type="molecule type" value="Genomic_DNA"/>
</dbReference>
<evidence type="ECO:0000256" key="5">
    <source>
        <dbReference type="ARBA" id="ARBA00023136"/>
    </source>
</evidence>
<dbReference type="GO" id="GO:0032153">
    <property type="term" value="C:cell division site"/>
    <property type="evidence" value="ECO:0007669"/>
    <property type="project" value="UniProtKB-UniRule"/>
</dbReference>
<evidence type="ECO:0000313" key="9">
    <source>
        <dbReference type="EMBL" id="MST79473.1"/>
    </source>
</evidence>
<comment type="caution">
    <text evidence="9">The sequence shown here is derived from an EMBL/GenBank/DDBJ whole genome shotgun (WGS) entry which is preliminary data.</text>
</comment>
<sequence length="120" mass="13460">MAGNTVRKYNYEPQQEERERQRLRIVVDPQKVPYSPFEKVLVAAGVIVAVALITLNVSASVSATSVQRQLSNIETAITKQRNVTTNLQQEIGELSSNSRLNKIAAKEGLKLRENNIRTIR</sequence>
<evidence type="ECO:0000256" key="2">
    <source>
        <dbReference type="ARBA" id="ARBA00022618"/>
    </source>
</evidence>
<keyword evidence="1 7" id="KW-1003">Cell membrane</keyword>
<evidence type="ECO:0000256" key="8">
    <source>
        <dbReference type="NCBIfam" id="TIGR02209"/>
    </source>
</evidence>
<evidence type="ECO:0000256" key="3">
    <source>
        <dbReference type="ARBA" id="ARBA00022692"/>
    </source>
</evidence>
<keyword evidence="4 7" id="KW-1133">Transmembrane helix</keyword>
<reference evidence="9 10" key="1">
    <citation type="submission" date="2019-08" db="EMBL/GenBank/DDBJ databases">
        <title>In-depth cultivation of the pig gut microbiome towards novel bacterial diversity and tailored functional studies.</title>
        <authorList>
            <person name="Wylensek D."/>
            <person name="Hitch T.C.A."/>
            <person name="Clavel T."/>
        </authorList>
    </citation>
    <scope>NUCLEOTIDE SEQUENCE [LARGE SCALE GENOMIC DNA]</scope>
    <source>
        <strain evidence="9 10">WCA-470BD-2E</strain>
    </source>
</reference>
<dbReference type="GO" id="GO:0043093">
    <property type="term" value="P:FtsZ-dependent cytokinesis"/>
    <property type="evidence" value="ECO:0007669"/>
    <property type="project" value="UniProtKB-UniRule"/>
</dbReference>
<dbReference type="Proteomes" id="UP000452141">
    <property type="component" value="Unassembled WGS sequence"/>
</dbReference>
<comment type="subcellular location">
    <subcellularLocation>
        <location evidence="7">Cell membrane</location>
        <topology evidence="7">Single-pass type II membrane protein</topology>
    </subcellularLocation>
    <text evidence="7">Localizes to the division septum where it forms a ring structure.</text>
</comment>
<organism evidence="9 10">
    <name type="scientific">Lactobacillus equicursoris</name>
    <dbReference type="NCBI Taxonomy" id="420645"/>
    <lineage>
        <taxon>Bacteria</taxon>
        <taxon>Bacillati</taxon>
        <taxon>Bacillota</taxon>
        <taxon>Bacilli</taxon>
        <taxon>Lactobacillales</taxon>
        <taxon>Lactobacillaceae</taxon>
        <taxon>Lactobacillus</taxon>
    </lineage>
</organism>
<proteinExistence type="inferred from homology"/>
<dbReference type="GO" id="GO:0005886">
    <property type="term" value="C:plasma membrane"/>
    <property type="evidence" value="ECO:0007669"/>
    <property type="project" value="UniProtKB-SubCell"/>
</dbReference>
<evidence type="ECO:0000256" key="1">
    <source>
        <dbReference type="ARBA" id="ARBA00022475"/>
    </source>
</evidence>